<evidence type="ECO:0000313" key="3">
    <source>
        <dbReference type="EMBL" id="SMF24029.1"/>
    </source>
</evidence>
<dbReference type="EMBL" id="FXAK01000001">
    <property type="protein sequence ID" value="SMF24029.1"/>
    <property type="molecule type" value="Genomic_DNA"/>
</dbReference>
<evidence type="ECO:0000259" key="2">
    <source>
        <dbReference type="Pfam" id="PF20349"/>
    </source>
</evidence>
<sequence length="167" mass="17276">MDHSLGPVGPAWLVALETSGLGDTLRQSLWLYPLVEVLHILGLALLVGSIAAFDLRLMGLHAGLPAGALSRLLLPVAVVGFVLVVPTGILLFISEATALARNPAFLVKMGLMLAALGNIALFHRGAGRRIAGWGGGGRPPPAARVAGVVSLLLWIAVLASGRLIAYL</sequence>
<feature type="domain" description="DUF6644" evidence="2">
    <location>
        <begin position="36"/>
        <end position="166"/>
    </location>
</feature>
<dbReference type="AlphaFoldDB" id="A0A1X7DYE1"/>
<dbReference type="Pfam" id="PF20349">
    <property type="entry name" value="DUF6644"/>
    <property type="match status" value="1"/>
</dbReference>
<feature type="transmembrane region" description="Helical" evidence="1">
    <location>
        <begin position="105"/>
        <end position="122"/>
    </location>
</feature>
<accession>A0A1X7DYE1</accession>
<organism evidence="3 4">
    <name type="scientific">Azospirillum oryzae</name>
    <dbReference type="NCBI Taxonomy" id="286727"/>
    <lineage>
        <taxon>Bacteria</taxon>
        <taxon>Pseudomonadati</taxon>
        <taxon>Pseudomonadota</taxon>
        <taxon>Alphaproteobacteria</taxon>
        <taxon>Rhodospirillales</taxon>
        <taxon>Azospirillaceae</taxon>
        <taxon>Azospirillum</taxon>
    </lineage>
</organism>
<evidence type="ECO:0000313" key="4">
    <source>
        <dbReference type="Proteomes" id="UP000192936"/>
    </source>
</evidence>
<evidence type="ECO:0000256" key="1">
    <source>
        <dbReference type="SAM" id="Phobius"/>
    </source>
</evidence>
<keyword evidence="1" id="KW-0472">Membrane</keyword>
<keyword evidence="1" id="KW-1133">Transmembrane helix</keyword>
<name>A0A1X7DYE1_9PROT</name>
<dbReference type="RefSeq" id="WP_085083153.1">
    <property type="nucleotide sequence ID" value="NZ_FXAK01000001.1"/>
</dbReference>
<gene>
    <name evidence="3" type="ORF">SAMN02982917_1195</name>
</gene>
<protein>
    <recommendedName>
        <fullName evidence="2">DUF6644 domain-containing protein</fullName>
    </recommendedName>
</protein>
<dbReference type="OrthoDB" id="3536934at2"/>
<feature type="transmembrane region" description="Helical" evidence="1">
    <location>
        <begin position="72"/>
        <end position="93"/>
    </location>
</feature>
<feature type="transmembrane region" description="Helical" evidence="1">
    <location>
        <begin position="142"/>
        <end position="165"/>
    </location>
</feature>
<dbReference type="InterPro" id="IPR046586">
    <property type="entry name" value="DUF6644"/>
</dbReference>
<proteinExistence type="predicted"/>
<keyword evidence="1" id="KW-0812">Transmembrane</keyword>
<reference evidence="3 4" key="1">
    <citation type="submission" date="2017-04" db="EMBL/GenBank/DDBJ databases">
        <authorList>
            <person name="Afonso C.L."/>
            <person name="Miller P.J."/>
            <person name="Scott M.A."/>
            <person name="Spackman E."/>
            <person name="Goraichik I."/>
            <person name="Dimitrov K.M."/>
            <person name="Suarez D.L."/>
            <person name="Swayne D.E."/>
        </authorList>
    </citation>
    <scope>NUCLEOTIDE SEQUENCE [LARGE SCALE GENOMIC DNA]</scope>
    <source>
        <strain evidence="3 4">A2P</strain>
    </source>
</reference>
<dbReference type="STRING" id="286727.SAMN02982917_1195"/>
<dbReference type="Proteomes" id="UP000192936">
    <property type="component" value="Unassembled WGS sequence"/>
</dbReference>
<feature type="transmembrane region" description="Helical" evidence="1">
    <location>
        <begin position="29"/>
        <end position="52"/>
    </location>
</feature>